<protein>
    <submittedName>
        <fullName evidence="1">Uncharacterized protein</fullName>
    </submittedName>
</protein>
<sequence length="59" mass="6194">MTESALSKVSPKILVAYETMKVIVSAHGGRCQTCQGQATACEVGSLTRLGGEQSPLKNQ</sequence>
<accession>A0ABX7VPG5</accession>
<dbReference type="EMBL" id="CP072455">
    <property type="protein sequence ID" value="QTL41821.1"/>
    <property type="molecule type" value="Genomic_DNA"/>
</dbReference>
<dbReference type="RefSeq" id="WP_169923000.1">
    <property type="nucleotide sequence ID" value="NZ_CAWNNJ010000001.1"/>
</dbReference>
<gene>
    <name evidence="1" type="ORF">HGO23_17940</name>
</gene>
<proteinExistence type="predicted"/>
<evidence type="ECO:0000313" key="2">
    <source>
        <dbReference type="Proteomes" id="UP000665047"/>
    </source>
</evidence>
<organism evidence="1 2">
    <name type="scientific">Xenorhabdus budapestensis</name>
    <dbReference type="NCBI Taxonomy" id="290110"/>
    <lineage>
        <taxon>Bacteria</taxon>
        <taxon>Pseudomonadati</taxon>
        <taxon>Pseudomonadota</taxon>
        <taxon>Gammaproteobacteria</taxon>
        <taxon>Enterobacterales</taxon>
        <taxon>Morganellaceae</taxon>
        <taxon>Xenorhabdus</taxon>
    </lineage>
</organism>
<name>A0ABX7VPG5_XENBU</name>
<evidence type="ECO:0000313" key="1">
    <source>
        <dbReference type="EMBL" id="QTL41821.1"/>
    </source>
</evidence>
<keyword evidence="2" id="KW-1185">Reference proteome</keyword>
<dbReference type="Proteomes" id="UP000665047">
    <property type="component" value="Chromosome"/>
</dbReference>
<reference evidence="1 2" key="1">
    <citation type="submission" date="2021-03" db="EMBL/GenBank/DDBJ databases">
        <title>Complete Genome Sequence Data of Xenorhabdus budapestensis strain C72, a Candidate Biological Control Agent, from China.</title>
        <authorList>
            <person name="LI B."/>
            <person name="WANG S."/>
            <person name="QIU D."/>
        </authorList>
    </citation>
    <scope>NUCLEOTIDE SEQUENCE [LARGE SCALE GENOMIC DNA]</scope>
    <source>
        <strain evidence="1 2">C-7-2</strain>
    </source>
</reference>